<dbReference type="Proteomes" id="UP000324022">
    <property type="component" value="Unassembled WGS sequence"/>
</dbReference>
<feature type="chain" id="PRO_5023067331" evidence="1">
    <location>
        <begin position="22"/>
        <end position="159"/>
    </location>
</feature>
<evidence type="ECO:0000313" key="3">
    <source>
        <dbReference type="Proteomes" id="UP000324022"/>
    </source>
</evidence>
<name>A0A5C3EBQ7_9BASI</name>
<sequence>MTPSTPFVALTAITLLTQAFASPSSVFVKRATPAPWAGLNVNDDAVHEYCNKPPTQWSVDRRACFTSTVDIKQDMAASDHIYGYMSADGKAFVVSLDLKQAGNGPWTFATAIHDVRIEASQPQCVSVHVASFEADGDRSIDVGGNIFEQCPGSEVINLQ</sequence>
<gene>
    <name evidence="2" type="ORF">UTRI_04991</name>
</gene>
<proteinExistence type="predicted"/>
<dbReference type="AlphaFoldDB" id="A0A5C3EBQ7"/>
<dbReference type="OrthoDB" id="2542672at2759"/>
<organism evidence="2 3">
    <name type="scientific">Ustilago trichophora</name>
    <dbReference type="NCBI Taxonomy" id="86804"/>
    <lineage>
        <taxon>Eukaryota</taxon>
        <taxon>Fungi</taxon>
        <taxon>Dikarya</taxon>
        <taxon>Basidiomycota</taxon>
        <taxon>Ustilaginomycotina</taxon>
        <taxon>Ustilaginomycetes</taxon>
        <taxon>Ustilaginales</taxon>
        <taxon>Ustilaginaceae</taxon>
        <taxon>Ustilago</taxon>
    </lineage>
</organism>
<dbReference type="EMBL" id="OOIN01000020">
    <property type="protein sequence ID" value="SPO27848.1"/>
    <property type="molecule type" value="Genomic_DNA"/>
</dbReference>
<reference evidence="2 3" key="1">
    <citation type="submission" date="2018-03" db="EMBL/GenBank/DDBJ databases">
        <authorList>
            <person name="Guldener U."/>
        </authorList>
    </citation>
    <scope>NUCLEOTIDE SEQUENCE [LARGE SCALE GENOMIC DNA]</scope>
    <source>
        <strain evidence="2 3">NBRC100155</strain>
    </source>
</reference>
<keyword evidence="1" id="KW-0732">Signal</keyword>
<keyword evidence="3" id="KW-1185">Reference proteome</keyword>
<evidence type="ECO:0000313" key="2">
    <source>
        <dbReference type="EMBL" id="SPO27848.1"/>
    </source>
</evidence>
<evidence type="ECO:0000256" key="1">
    <source>
        <dbReference type="SAM" id="SignalP"/>
    </source>
</evidence>
<protein>
    <submittedName>
        <fullName evidence="2">Uncharacterized protein</fullName>
    </submittedName>
</protein>
<accession>A0A5C3EBQ7</accession>
<feature type="signal peptide" evidence="1">
    <location>
        <begin position="1"/>
        <end position="21"/>
    </location>
</feature>